<accession>A0ACA9PGE5</accession>
<feature type="non-terminal residue" evidence="1">
    <location>
        <position position="1"/>
    </location>
</feature>
<gene>
    <name evidence="1" type="ORF">ACOLOM_LOCUS10544</name>
</gene>
<evidence type="ECO:0000313" key="1">
    <source>
        <dbReference type="EMBL" id="CAG8708303.1"/>
    </source>
</evidence>
<dbReference type="Proteomes" id="UP000789525">
    <property type="component" value="Unassembled WGS sequence"/>
</dbReference>
<dbReference type="EMBL" id="CAJVPT010034558">
    <property type="protein sequence ID" value="CAG8708303.1"/>
    <property type="molecule type" value="Genomic_DNA"/>
</dbReference>
<protein>
    <submittedName>
        <fullName evidence="1">12675_t:CDS:1</fullName>
    </submittedName>
</protein>
<name>A0ACA9PGE5_9GLOM</name>
<comment type="caution">
    <text evidence="1">The sequence shown here is derived from an EMBL/GenBank/DDBJ whole genome shotgun (WGS) entry which is preliminary data.</text>
</comment>
<keyword evidence="2" id="KW-1185">Reference proteome</keyword>
<sequence length="595" mass="64918">RDRIRGEDSGTGIGYGLYNIHRSVQLLEISCNVEYSNATVFALDFLWKDDAQHSHNATGRALRQRNESLIMIACTHINKLESFSRLHDLNPPRSPTRKPRETGFESKLRKLGSAICGTGSRCLRLHDGGSEFGLPLSSSPNQLYEDLLAAPYALNQLEGEAYSPSKDSQTDGVIRCICATHWDDGQMVQCDSCQTWQHAKCYKVDFEQLKKDSAAAWICVVCDEAKWSAATLDSEWAKGMQKREEERERVAALARQIESQSRSAAGKKGRGVRRAINTVAASGGALASILNEGGRQSNDDRPEVKDEIDSWRRVYIPIARNIVDGDLSPTISRYNQSYGPKSRFLEAALETTKGWASSVSKGKGKEIADYDITSRSLPVVVSYDELKMAETESLLFVKASHQSDPGTSNPRAPSPLRSGSPSSSRPHPNISTHSPVVPIGANMQGSLSPSLEHPTASITRHGINPELPRSNEFRVSSSPPASRPLGPTNSAPINGFPGTQGTIPAQPDHNADLLHSVPGNAELNPIKDIYSAQMYSLHASEDTAARTLLALYPSNVISHPSYMASPANQYFHIGLPKPYVKILGAPLEVALDARV</sequence>
<organism evidence="1 2">
    <name type="scientific">Acaulospora colombiana</name>
    <dbReference type="NCBI Taxonomy" id="27376"/>
    <lineage>
        <taxon>Eukaryota</taxon>
        <taxon>Fungi</taxon>
        <taxon>Fungi incertae sedis</taxon>
        <taxon>Mucoromycota</taxon>
        <taxon>Glomeromycotina</taxon>
        <taxon>Glomeromycetes</taxon>
        <taxon>Diversisporales</taxon>
        <taxon>Acaulosporaceae</taxon>
        <taxon>Acaulospora</taxon>
    </lineage>
</organism>
<proteinExistence type="predicted"/>
<evidence type="ECO:0000313" key="2">
    <source>
        <dbReference type="Proteomes" id="UP000789525"/>
    </source>
</evidence>
<feature type="non-terminal residue" evidence="1">
    <location>
        <position position="595"/>
    </location>
</feature>
<reference evidence="1" key="1">
    <citation type="submission" date="2021-06" db="EMBL/GenBank/DDBJ databases">
        <authorList>
            <person name="Kallberg Y."/>
            <person name="Tangrot J."/>
            <person name="Rosling A."/>
        </authorList>
    </citation>
    <scope>NUCLEOTIDE SEQUENCE</scope>
    <source>
        <strain evidence="1">CL356</strain>
    </source>
</reference>